<name>A0AA96JBC8_9MICO</name>
<accession>A0AA96JBC8</accession>
<dbReference type="InterPro" id="IPR014718">
    <property type="entry name" value="GH-type_carb-bd"/>
</dbReference>
<sequence length="299" mass="32084">MTPRSGQQITLSHGDKVATIATIGAALREHTVAGRDVVVPFAADEIAPAFNGMVLAPWPNRLQDGAYTFAGRTLQVAVSEPARSTALHGLACWERWEVDSVSPSAVTLALELPASPGYPFQLTLTTTYALADDGLTVTTVARNEGPEPLPYGVGFHPWFSPGDAPLDDCTLQLDAATRVTVDDRLLPLGTVPVDGKYDLRSPRSLAGVVLDDAWVDPILDTDGRSWCRLSSRDGALTEIWADSEATAWQVCTGDFPGVERSGVAIEPMSCIADAFRTGDRLITLEPGDMHALSWGMRLR</sequence>
<dbReference type="InterPro" id="IPR037480">
    <property type="entry name" value="YihR-like"/>
</dbReference>
<dbReference type="AlphaFoldDB" id="A0AA96JBC8"/>
<reference evidence="1" key="1">
    <citation type="submission" date="2023-09" db="EMBL/GenBank/DDBJ databases">
        <title>Demequina sp. a novel bacteria isolated from Capsicum annuum.</title>
        <authorList>
            <person name="Humaira Z."/>
            <person name="Lee J."/>
            <person name="Cho D."/>
        </authorList>
    </citation>
    <scope>NUCLEOTIDE SEQUENCE</scope>
    <source>
        <strain evidence="1">PMTSA13</strain>
    </source>
</reference>
<proteinExistence type="predicted"/>
<dbReference type="GO" id="GO:0005975">
    <property type="term" value="P:carbohydrate metabolic process"/>
    <property type="evidence" value="ECO:0007669"/>
    <property type="project" value="InterPro"/>
</dbReference>
<dbReference type="Pfam" id="PF01263">
    <property type="entry name" value="Aldose_epim"/>
    <property type="match status" value="1"/>
</dbReference>
<gene>
    <name evidence="1" type="ORF">RN607_04625</name>
</gene>
<dbReference type="KEGG" id="dcp:RN607_04625"/>
<evidence type="ECO:0000313" key="1">
    <source>
        <dbReference type="EMBL" id="WNM28290.1"/>
    </source>
</evidence>
<dbReference type="InterPro" id="IPR011013">
    <property type="entry name" value="Gal_mutarotase_sf_dom"/>
</dbReference>
<organism evidence="1">
    <name type="scientific">Demequina capsici</name>
    <dbReference type="NCBI Taxonomy" id="3075620"/>
    <lineage>
        <taxon>Bacteria</taxon>
        <taxon>Bacillati</taxon>
        <taxon>Actinomycetota</taxon>
        <taxon>Actinomycetes</taxon>
        <taxon>Micrococcales</taxon>
        <taxon>Demequinaceae</taxon>
        <taxon>Demequina</taxon>
    </lineage>
</organism>
<protein>
    <submittedName>
        <fullName evidence="1">Aldose 1-epimerase family protein</fullName>
    </submittedName>
</protein>
<dbReference type="Gene3D" id="2.70.98.10">
    <property type="match status" value="1"/>
</dbReference>
<dbReference type="EMBL" id="CP134880">
    <property type="protein sequence ID" value="WNM28290.1"/>
    <property type="molecule type" value="Genomic_DNA"/>
</dbReference>
<dbReference type="GO" id="GO:0016853">
    <property type="term" value="F:isomerase activity"/>
    <property type="evidence" value="ECO:0007669"/>
    <property type="project" value="InterPro"/>
</dbReference>
<dbReference type="Proteomes" id="UP001303408">
    <property type="component" value="Chromosome"/>
</dbReference>
<dbReference type="RefSeq" id="WP_313544659.1">
    <property type="nucleotide sequence ID" value="NZ_CP134880.1"/>
</dbReference>
<dbReference type="InterPro" id="IPR008183">
    <property type="entry name" value="Aldose_1/G6P_1-epimerase"/>
</dbReference>
<dbReference type="CDD" id="cd09022">
    <property type="entry name" value="Aldose_epim_Ec_YihR"/>
    <property type="match status" value="1"/>
</dbReference>
<dbReference type="SUPFAM" id="SSF74650">
    <property type="entry name" value="Galactose mutarotase-like"/>
    <property type="match status" value="1"/>
</dbReference>
<dbReference type="GO" id="GO:0030246">
    <property type="term" value="F:carbohydrate binding"/>
    <property type="evidence" value="ECO:0007669"/>
    <property type="project" value="InterPro"/>
</dbReference>